<dbReference type="Proteomes" id="UP001164748">
    <property type="component" value="Chromosome"/>
</dbReference>
<dbReference type="RefSeq" id="WP_077607913.1">
    <property type="nucleotide sequence ID" value="NZ_CP114588.1"/>
</dbReference>
<proteinExistence type="predicted"/>
<evidence type="ECO:0000313" key="2">
    <source>
        <dbReference type="Proteomes" id="UP001164748"/>
    </source>
</evidence>
<gene>
    <name evidence="1" type="ORF">N8M53_06125</name>
</gene>
<dbReference type="Gene3D" id="3.10.450.140">
    <property type="entry name" value="dsDNA mimic, putative"/>
    <property type="match status" value="1"/>
</dbReference>
<protein>
    <submittedName>
        <fullName evidence="1">DUF440 family protein</fullName>
    </submittedName>
</protein>
<dbReference type="SUPFAM" id="SSF102816">
    <property type="entry name" value="Putative dsDNA mimic"/>
    <property type="match status" value="1"/>
</dbReference>
<dbReference type="InterPro" id="IPR007376">
    <property type="entry name" value="dsDNA_mimic_put"/>
</dbReference>
<sequence length="111" mass="12600">MTQENQLSLETVLEIAFEIFAETAPDNLEFDDLMLYESRFEEEGGAVVVEVNSDWPEHVGADVDLSQCAEVQMGLAGAEVLDEVFVRMLISRDPDNKFCHLLWKRSPTQIH</sequence>
<evidence type="ECO:0000313" key="1">
    <source>
        <dbReference type="EMBL" id="WBA09770.1"/>
    </source>
</evidence>
<dbReference type="EMBL" id="CP114588">
    <property type="protein sequence ID" value="WBA09770.1"/>
    <property type="molecule type" value="Genomic_DNA"/>
</dbReference>
<name>A0AA47KMM1_9GAMM</name>
<dbReference type="Pfam" id="PF04269">
    <property type="entry name" value="DUF440"/>
    <property type="match status" value="1"/>
</dbReference>
<dbReference type="AlphaFoldDB" id="A0AA47KMM1"/>
<accession>A0AA47KMM1</accession>
<dbReference type="PIRSF" id="PIRSF004916">
    <property type="entry name" value="UCP004916"/>
    <property type="match status" value="1"/>
</dbReference>
<dbReference type="InterPro" id="IPR036763">
    <property type="entry name" value="Put_dsDNA_mimic_sf"/>
</dbReference>
<organism evidence="1 2">
    <name type="scientific">Salinivibrio kushneri</name>
    <dbReference type="NCBI Taxonomy" id="1908198"/>
    <lineage>
        <taxon>Bacteria</taxon>
        <taxon>Pseudomonadati</taxon>
        <taxon>Pseudomonadota</taxon>
        <taxon>Gammaproteobacteria</taxon>
        <taxon>Vibrionales</taxon>
        <taxon>Vibrionaceae</taxon>
        <taxon>Salinivibrio</taxon>
    </lineage>
</organism>
<reference evidence="1" key="1">
    <citation type="submission" date="2022-09" db="EMBL/GenBank/DDBJ databases">
        <authorList>
            <person name="Li Z.-J."/>
        </authorList>
    </citation>
    <scope>NUCLEOTIDE SEQUENCE</scope>
    <source>
        <strain evidence="1">TGB11</strain>
    </source>
</reference>